<reference evidence="2 3" key="1">
    <citation type="journal article" date="2016" name="Nat. Commun.">
        <title>Thousands of microbial genomes shed light on interconnected biogeochemical processes in an aquifer system.</title>
        <authorList>
            <person name="Anantharaman K."/>
            <person name="Brown C.T."/>
            <person name="Hug L.A."/>
            <person name="Sharon I."/>
            <person name="Castelle C.J."/>
            <person name="Probst A.J."/>
            <person name="Thomas B.C."/>
            <person name="Singh A."/>
            <person name="Wilkins M.J."/>
            <person name="Karaoz U."/>
            <person name="Brodie E.L."/>
            <person name="Williams K.H."/>
            <person name="Hubbard S.S."/>
            <person name="Banfield J.F."/>
        </authorList>
    </citation>
    <scope>NUCLEOTIDE SEQUENCE [LARGE SCALE GENOMIC DNA]</scope>
</reference>
<dbReference type="InterPro" id="IPR023100">
    <property type="entry name" value="D-aminoacylase_insert_dom_sf"/>
</dbReference>
<dbReference type="Gene3D" id="3.30.1490.130">
    <property type="entry name" value="D-aminoacylase. Domain 3"/>
    <property type="match status" value="1"/>
</dbReference>
<evidence type="ECO:0000259" key="1">
    <source>
        <dbReference type="Pfam" id="PF07969"/>
    </source>
</evidence>
<organism evidence="2 3">
    <name type="scientific">Candidatus Ryanbacteria bacterium RIFCSPHIGHO2_01_45_13</name>
    <dbReference type="NCBI Taxonomy" id="1802112"/>
    <lineage>
        <taxon>Bacteria</taxon>
        <taxon>Candidatus Ryaniibacteriota</taxon>
    </lineage>
</organism>
<dbReference type="InterPro" id="IPR050378">
    <property type="entry name" value="Metallo-dep_Hydrolases_sf"/>
</dbReference>
<protein>
    <recommendedName>
        <fullName evidence="1">Amidohydrolase 3 domain-containing protein</fullName>
    </recommendedName>
</protein>
<proteinExistence type="predicted"/>
<dbReference type="GO" id="GO:0016811">
    <property type="term" value="F:hydrolase activity, acting on carbon-nitrogen (but not peptide) bonds, in linear amides"/>
    <property type="evidence" value="ECO:0007669"/>
    <property type="project" value="InterPro"/>
</dbReference>
<dbReference type="SUPFAM" id="SSF51556">
    <property type="entry name" value="Metallo-dependent hydrolases"/>
    <property type="match status" value="1"/>
</dbReference>
<feature type="domain" description="Amidohydrolase 3" evidence="1">
    <location>
        <begin position="44"/>
        <end position="509"/>
    </location>
</feature>
<dbReference type="GO" id="GO:0005829">
    <property type="term" value="C:cytosol"/>
    <property type="evidence" value="ECO:0007669"/>
    <property type="project" value="TreeGrafter"/>
</dbReference>
<dbReference type="SUPFAM" id="SSF51338">
    <property type="entry name" value="Composite domain of metallo-dependent hydrolases"/>
    <property type="match status" value="1"/>
</dbReference>
<sequence length="527" mass="58833">MLDYLIKNAVVLDGTGKDRYAADIGIAGEHIKTIGHLEDVKAEEVIDATNMFVMPGIIDAVNHSDTHWTILEEPSQESLLRQGITTIIGGNCGSSLAPSIEIAALESIRKWADISQANINWKTLGEFLDELERHPLGVNFCTLVGHGTLKRNVFEDMSRKPTEEDVEKMNLLLNNALNEGAFGISFGLAFSQNVPAHQYEINTLVSVVEKNNGVAAFHMRDEGKNLLASIGEVIDITRTIGVSTEISHLKAIGRSAWERFPNALEILRSAKKEGLDINANVFPYERTGSLLFTLLPEWAKKGEREKILASFRNPQEREKILDGIRDLTLHFDRFTIASTLRKSGLIGKTLEEAAAILNMTPEETMVELLLINELTITIFGQTLQESNIETLLKEPFIHISSDGIGKSGDSSWYSLKENLIHPRSFGTVPRVLGRYVREKKIISWEKAIEKMTGAVADKFHIKKRGKIMKGYSADLVIFDPDKIIDKATYENPYQYPYGIERVFINGVTVVQKGIYRGALEGKVLRRS</sequence>
<dbReference type="PANTHER" id="PTHR11647">
    <property type="entry name" value="HYDRANTOINASE/DIHYDROPYRIMIDINASE FAMILY MEMBER"/>
    <property type="match status" value="1"/>
</dbReference>
<dbReference type="EMBL" id="MHNI01000012">
    <property type="protein sequence ID" value="OGZ42961.1"/>
    <property type="molecule type" value="Genomic_DNA"/>
</dbReference>
<dbReference type="Proteomes" id="UP000176700">
    <property type="component" value="Unassembled WGS sequence"/>
</dbReference>
<dbReference type="AlphaFoldDB" id="A0A1G2FZG1"/>
<dbReference type="InterPro" id="IPR032466">
    <property type="entry name" value="Metal_Hydrolase"/>
</dbReference>
<dbReference type="Gene3D" id="3.20.20.140">
    <property type="entry name" value="Metal-dependent hydrolases"/>
    <property type="match status" value="1"/>
</dbReference>
<dbReference type="InterPro" id="IPR011059">
    <property type="entry name" value="Metal-dep_hydrolase_composite"/>
</dbReference>
<accession>A0A1G2FZG1</accession>
<dbReference type="GO" id="GO:0016812">
    <property type="term" value="F:hydrolase activity, acting on carbon-nitrogen (but not peptide) bonds, in cyclic amides"/>
    <property type="evidence" value="ECO:0007669"/>
    <property type="project" value="TreeGrafter"/>
</dbReference>
<dbReference type="Pfam" id="PF07969">
    <property type="entry name" value="Amidohydro_3"/>
    <property type="match status" value="1"/>
</dbReference>
<comment type="caution">
    <text evidence="2">The sequence shown here is derived from an EMBL/GenBank/DDBJ whole genome shotgun (WGS) entry which is preliminary data.</text>
</comment>
<evidence type="ECO:0000313" key="3">
    <source>
        <dbReference type="Proteomes" id="UP000176700"/>
    </source>
</evidence>
<dbReference type="InterPro" id="IPR013108">
    <property type="entry name" value="Amidohydro_3"/>
</dbReference>
<evidence type="ECO:0000313" key="2">
    <source>
        <dbReference type="EMBL" id="OGZ42961.1"/>
    </source>
</evidence>
<name>A0A1G2FZG1_9BACT</name>
<gene>
    <name evidence="2" type="ORF">A2W41_02505</name>
</gene>
<dbReference type="Gene3D" id="2.30.40.10">
    <property type="entry name" value="Urease, subunit C, domain 1"/>
    <property type="match status" value="1"/>
</dbReference>
<dbReference type="PANTHER" id="PTHR11647:SF1">
    <property type="entry name" value="COLLAPSIN RESPONSE MEDIATOR PROTEIN"/>
    <property type="match status" value="1"/>
</dbReference>